<dbReference type="InterPro" id="IPR007324">
    <property type="entry name" value="Sugar-bd_dom_put"/>
</dbReference>
<dbReference type="STRING" id="721133.SAMN05216176_105287"/>
<evidence type="ECO:0000256" key="3">
    <source>
        <dbReference type="ARBA" id="ARBA00023125"/>
    </source>
</evidence>
<organism evidence="6 7">
    <name type="scientific">Nitratireductor indicus C115</name>
    <dbReference type="NCBI Taxonomy" id="1231190"/>
    <lineage>
        <taxon>Bacteria</taxon>
        <taxon>Pseudomonadati</taxon>
        <taxon>Pseudomonadota</taxon>
        <taxon>Alphaproteobacteria</taxon>
        <taxon>Hyphomicrobiales</taxon>
        <taxon>Phyllobacteriaceae</taxon>
        <taxon>Nitratireductor</taxon>
    </lineage>
</organism>
<evidence type="ECO:0000259" key="5">
    <source>
        <dbReference type="PROSITE" id="PS50943"/>
    </source>
</evidence>
<dbReference type="InterPro" id="IPR007630">
    <property type="entry name" value="RNA_pol_sigma70_r4"/>
</dbReference>
<dbReference type="PATRIC" id="fig|1231190.3.peg.1665"/>
<dbReference type="InterPro" id="IPR037171">
    <property type="entry name" value="NagB/RpiA_transferase-like"/>
</dbReference>
<keyword evidence="3" id="KW-0238">DNA-binding</keyword>
<dbReference type="GO" id="GO:0003677">
    <property type="term" value="F:DNA binding"/>
    <property type="evidence" value="ECO:0007669"/>
    <property type="project" value="UniProtKB-KW"/>
</dbReference>
<reference evidence="6 7" key="1">
    <citation type="journal article" date="2012" name="J. Bacteriol.">
        <title>Genome Sequence of Nitratireductor indicus Type Strain C115.</title>
        <authorList>
            <person name="Lai Q."/>
            <person name="Li G."/>
            <person name="Yu Z."/>
            <person name="Shao Z."/>
        </authorList>
    </citation>
    <scope>NUCLEOTIDE SEQUENCE [LARGE SCALE GENOMIC DNA]</scope>
    <source>
        <strain evidence="6 7">C115</strain>
    </source>
</reference>
<sequence>MPRPPRNEATVIKIAQMRYDQGLSQSEIAEKLGVSVATVSRHLQIAMDHGIVEIRVAENLHRDTSLEKELSQAFQLRDAVVVINQYGASETSRVLGSACARFLSQNMHRGDIIGVSNGETVASVAAEMRRAKSRDHQVVTLIGGVGKAEEPTHTAQICRAFADAIDAKARILPLPAVVESSDIALTLRSTDAFQDINGLYSSMSMALVGIGSLHAASSSVRDGLFTQQQFADIEKQGGVGTICARFYDGEGRVLKSGLEERTLSIFLDQFAQIPMRVGVAYGESKVVAIHAAVRGKLVNVLATDETTARALLQNPK</sequence>
<evidence type="ECO:0000256" key="2">
    <source>
        <dbReference type="ARBA" id="ARBA00023015"/>
    </source>
</evidence>
<keyword evidence="4" id="KW-0804">Transcription</keyword>
<name>K2N6Z9_9HYPH</name>
<dbReference type="Pfam" id="PF04545">
    <property type="entry name" value="Sigma70_r4"/>
    <property type="match status" value="1"/>
</dbReference>
<dbReference type="EMBL" id="AMSI01000004">
    <property type="protein sequence ID" value="EKF43253.1"/>
    <property type="molecule type" value="Genomic_DNA"/>
</dbReference>
<dbReference type="InterPro" id="IPR036390">
    <property type="entry name" value="WH_DNA-bd_sf"/>
</dbReference>
<proteinExistence type="inferred from homology"/>
<protein>
    <submittedName>
        <fullName evidence="6">DeoR family transcriptional regulator</fullName>
    </submittedName>
</protein>
<gene>
    <name evidence="6" type="ORF">NA8A_07949</name>
</gene>
<dbReference type="AlphaFoldDB" id="K2N6Z9"/>
<dbReference type="Proteomes" id="UP000007374">
    <property type="component" value="Unassembled WGS sequence"/>
</dbReference>
<keyword evidence="7" id="KW-1185">Reference proteome</keyword>
<dbReference type="PANTHER" id="PTHR34294:SF1">
    <property type="entry name" value="TRANSCRIPTIONAL REGULATOR LSRR"/>
    <property type="match status" value="1"/>
</dbReference>
<dbReference type="Gene3D" id="1.10.10.60">
    <property type="entry name" value="Homeodomain-like"/>
    <property type="match status" value="1"/>
</dbReference>
<dbReference type="SUPFAM" id="SSF46785">
    <property type="entry name" value="Winged helix' DNA-binding domain"/>
    <property type="match status" value="1"/>
</dbReference>
<keyword evidence="2" id="KW-0805">Transcription regulation</keyword>
<evidence type="ECO:0000256" key="1">
    <source>
        <dbReference type="ARBA" id="ARBA00010466"/>
    </source>
</evidence>
<accession>K2N6Z9</accession>
<evidence type="ECO:0000313" key="7">
    <source>
        <dbReference type="Proteomes" id="UP000007374"/>
    </source>
</evidence>
<dbReference type="Gene3D" id="3.40.50.1360">
    <property type="match status" value="1"/>
</dbReference>
<evidence type="ECO:0000313" key="6">
    <source>
        <dbReference type="EMBL" id="EKF43253.1"/>
    </source>
</evidence>
<dbReference type="PANTHER" id="PTHR34294">
    <property type="entry name" value="TRANSCRIPTIONAL REGULATOR-RELATED"/>
    <property type="match status" value="1"/>
</dbReference>
<dbReference type="SUPFAM" id="SSF100950">
    <property type="entry name" value="NagB/RpiA/CoA transferase-like"/>
    <property type="match status" value="1"/>
</dbReference>
<dbReference type="eggNOG" id="COG2390">
    <property type="taxonomic scope" value="Bacteria"/>
</dbReference>
<dbReference type="CDD" id="cd00090">
    <property type="entry name" value="HTH_ARSR"/>
    <property type="match status" value="1"/>
</dbReference>
<evidence type="ECO:0000256" key="4">
    <source>
        <dbReference type="ARBA" id="ARBA00023163"/>
    </source>
</evidence>
<dbReference type="GO" id="GO:0030246">
    <property type="term" value="F:carbohydrate binding"/>
    <property type="evidence" value="ECO:0007669"/>
    <property type="project" value="InterPro"/>
</dbReference>
<dbReference type="InterPro" id="IPR011991">
    <property type="entry name" value="ArsR-like_HTH"/>
</dbReference>
<feature type="domain" description="HTH cro/C1-type" evidence="5">
    <location>
        <begin position="14"/>
        <end position="41"/>
    </location>
</feature>
<dbReference type="RefSeq" id="WP_009756407.1">
    <property type="nucleotide sequence ID" value="NZ_AMSI01000004.1"/>
</dbReference>
<dbReference type="Pfam" id="PF04198">
    <property type="entry name" value="Sugar-bind"/>
    <property type="match status" value="1"/>
</dbReference>
<comment type="caution">
    <text evidence="6">The sequence shown here is derived from an EMBL/GenBank/DDBJ whole genome shotgun (WGS) entry which is preliminary data.</text>
</comment>
<comment type="similarity">
    <text evidence="1">Belongs to the SorC transcriptional regulatory family.</text>
</comment>
<dbReference type="OrthoDB" id="186585at2"/>
<dbReference type="InterPro" id="IPR001387">
    <property type="entry name" value="Cro/C1-type_HTH"/>
</dbReference>
<dbReference type="InterPro" id="IPR051054">
    <property type="entry name" value="SorC_transcr_regulators"/>
</dbReference>
<dbReference type="GO" id="GO:0006352">
    <property type="term" value="P:DNA-templated transcription initiation"/>
    <property type="evidence" value="ECO:0007669"/>
    <property type="project" value="InterPro"/>
</dbReference>
<dbReference type="PROSITE" id="PS50943">
    <property type="entry name" value="HTH_CROC1"/>
    <property type="match status" value="1"/>
</dbReference>
<dbReference type="GO" id="GO:0003700">
    <property type="term" value="F:DNA-binding transcription factor activity"/>
    <property type="evidence" value="ECO:0007669"/>
    <property type="project" value="InterPro"/>
</dbReference>